<evidence type="ECO:0000256" key="8">
    <source>
        <dbReference type="ARBA" id="ARBA00023065"/>
    </source>
</evidence>
<evidence type="ECO:0000256" key="12">
    <source>
        <dbReference type="ARBA" id="ARBA00023303"/>
    </source>
</evidence>
<comment type="subcellular location">
    <subcellularLocation>
        <location evidence="1">Membrane</location>
        <topology evidence="1">Multi-pass membrane protein</topology>
    </subcellularLocation>
</comment>
<proteinExistence type="inferred from homology"/>
<dbReference type="WBParaSite" id="nOo.2.0.1.t06832-RA">
    <property type="protein sequence ID" value="nOo.2.0.1.t06832-RA"/>
    <property type="gene ID" value="nOo.2.0.1.g06832"/>
</dbReference>
<dbReference type="PANTHER" id="PTHR11690">
    <property type="entry name" value="AMILORIDE-SENSITIVE SODIUM CHANNEL-RELATED"/>
    <property type="match status" value="1"/>
</dbReference>
<evidence type="ECO:0000256" key="7">
    <source>
        <dbReference type="ARBA" id="ARBA00023053"/>
    </source>
</evidence>
<dbReference type="PRINTS" id="PR01078">
    <property type="entry name" value="AMINACHANNEL"/>
</dbReference>
<dbReference type="FunFam" id="1.10.287.770:FF:000001">
    <property type="entry name" value="Acid-sensing ion channel subunit 1"/>
    <property type="match status" value="1"/>
</dbReference>
<dbReference type="GO" id="GO:0005886">
    <property type="term" value="C:plasma membrane"/>
    <property type="evidence" value="ECO:0007669"/>
    <property type="project" value="TreeGrafter"/>
</dbReference>
<evidence type="ECO:0000313" key="15">
    <source>
        <dbReference type="EMBL" id="VDK83852.1"/>
    </source>
</evidence>
<gene>
    <name evidence="15" type="ORF">NOO_LOCUS6832</name>
</gene>
<keyword evidence="9 14" id="KW-0472">Membrane</keyword>
<keyword evidence="8 13" id="KW-0406">Ion transport</keyword>
<keyword evidence="16" id="KW-1185">Reference proteome</keyword>
<reference evidence="15 16" key="2">
    <citation type="submission" date="2018-08" db="EMBL/GenBank/DDBJ databases">
        <authorList>
            <person name="Laetsch R D."/>
            <person name="Stevens L."/>
            <person name="Kumar S."/>
            <person name="Blaxter L. M."/>
        </authorList>
    </citation>
    <scope>NUCLEOTIDE SEQUENCE [LARGE SCALE GENOMIC DNA]</scope>
</reference>
<evidence type="ECO:0000256" key="11">
    <source>
        <dbReference type="ARBA" id="ARBA00023201"/>
    </source>
</evidence>
<accession>A0A182EFG6</accession>
<dbReference type="PANTHER" id="PTHR11690:SF276">
    <property type="entry name" value="DEGENERIN DEG-1"/>
    <property type="match status" value="1"/>
</dbReference>
<dbReference type="Pfam" id="PF00858">
    <property type="entry name" value="ASC"/>
    <property type="match status" value="1"/>
</dbReference>
<evidence type="ECO:0000256" key="5">
    <source>
        <dbReference type="ARBA" id="ARBA00022692"/>
    </source>
</evidence>
<comment type="similarity">
    <text evidence="2 13">Belongs to the amiloride-sensitive sodium channel (TC 1.A.6) family.</text>
</comment>
<keyword evidence="5 13" id="KW-0812">Transmembrane</keyword>
<dbReference type="STRING" id="42157.A0A182EFG6"/>
<evidence type="ECO:0000256" key="1">
    <source>
        <dbReference type="ARBA" id="ARBA00004141"/>
    </source>
</evidence>
<evidence type="ECO:0000256" key="13">
    <source>
        <dbReference type="RuleBase" id="RU000679"/>
    </source>
</evidence>
<keyword evidence="6 14" id="KW-1133">Transmembrane helix</keyword>
<dbReference type="Gene3D" id="1.10.287.770">
    <property type="entry name" value="YojJ-like"/>
    <property type="match status" value="1"/>
</dbReference>
<evidence type="ECO:0000256" key="3">
    <source>
        <dbReference type="ARBA" id="ARBA00022448"/>
    </source>
</evidence>
<dbReference type="Gene3D" id="1.10.287.820">
    <property type="entry name" value="Acid-sensing ion channel domain"/>
    <property type="match status" value="1"/>
</dbReference>
<evidence type="ECO:0000256" key="2">
    <source>
        <dbReference type="ARBA" id="ARBA00007193"/>
    </source>
</evidence>
<dbReference type="InterPro" id="IPR001873">
    <property type="entry name" value="ENaC"/>
</dbReference>
<protein>
    <submittedName>
        <fullName evidence="17">Degenerin-like protein unc-105</fullName>
    </submittedName>
</protein>
<evidence type="ECO:0000313" key="17">
    <source>
        <dbReference type="WBParaSite" id="nOo.2.0.1.t06832-RA"/>
    </source>
</evidence>
<organism evidence="17">
    <name type="scientific">Onchocerca ochengi</name>
    <name type="common">Filarial nematode worm</name>
    <dbReference type="NCBI Taxonomy" id="42157"/>
    <lineage>
        <taxon>Eukaryota</taxon>
        <taxon>Metazoa</taxon>
        <taxon>Ecdysozoa</taxon>
        <taxon>Nematoda</taxon>
        <taxon>Chromadorea</taxon>
        <taxon>Rhabditida</taxon>
        <taxon>Spirurina</taxon>
        <taxon>Spiruromorpha</taxon>
        <taxon>Filarioidea</taxon>
        <taxon>Onchocercidae</taxon>
        <taxon>Onchocerca</taxon>
    </lineage>
</organism>
<dbReference type="AlphaFoldDB" id="A0A182EFG6"/>
<dbReference type="Proteomes" id="UP000271087">
    <property type="component" value="Unassembled WGS sequence"/>
</dbReference>
<name>A0A182EFG6_ONCOC</name>
<dbReference type="EMBL" id="UYRW01002232">
    <property type="protein sequence ID" value="VDK83852.1"/>
    <property type="molecule type" value="Genomic_DNA"/>
</dbReference>
<sequence>MVHCRDKKDPLLSRKHASLMRMRLCFRIRLLLFVNTSDYMATSESAGIRLAVHSPTDFPFPDTFGYSAPVGFASSFGLKKGCHRSCFQNTLLDKCGCGDPRFPVPKGRIHCSAFNATARGCLERTIDEIGDFHHITDNLKDCQCKQSCEHEIYSVTFSASKWPSGASDLGNCDPNMSDDECRKFYAKNAAMVEVYYEQLNYELLKESEAYGLVNLLADVGGHLGLWMGFSVITIIECAVLFFDLVTLCCNRLKEKKEFRKTTIIQERQKKQKQSKEQYDEVIGEEIPKGNEKNEQFIEYYDKKAVQV</sequence>
<keyword evidence="7" id="KW-0915">Sodium</keyword>
<evidence type="ECO:0000256" key="6">
    <source>
        <dbReference type="ARBA" id="ARBA00022989"/>
    </source>
</evidence>
<keyword evidence="4 13" id="KW-0894">Sodium channel</keyword>
<dbReference type="OrthoDB" id="5874059at2759"/>
<keyword evidence="12 13" id="KW-0407">Ion channel</keyword>
<reference evidence="17" key="1">
    <citation type="submission" date="2016-06" db="UniProtKB">
        <authorList>
            <consortium name="WormBaseParasite"/>
        </authorList>
    </citation>
    <scope>IDENTIFICATION</scope>
</reference>
<evidence type="ECO:0000256" key="4">
    <source>
        <dbReference type="ARBA" id="ARBA00022461"/>
    </source>
</evidence>
<evidence type="ECO:0000256" key="10">
    <source>
        <dbReference type="ARBA" id="ARBA00023180"/>
    </source>
</evidence>
<dbReference type="GO" id="GO:0015280">
    <property type="term" value="F:ligand-gated sodium channel activity"/>
    <property type="evidence" value="ECO:0007669"/>
    <property type="project" value="TreeGrafter"/>
</dbReference>
<keyword evidence="3 13" id="KW-0813">Transport</keyword>
<keyword evidence="10" id="KW-0325">Glycoprotein</keyword>
<feature type="transmembrane region" description="Helical" evidence="14">
    <location>
        <begin position="223"/>
        <end position="249"/>
    </location>
</feature>
<evidence type="ECO:0000313" key="16">
    <source>
        <dbReference type="Proteomes" id="UP000271087"/>
    </source>
</evidence>
<evidence type="ECO:0000256" key="9">
    <source>
        <dbReference type="ARBA" id="ARBA00023136"/>
    </source>
</evidence>
<evidence type="ECO:0000256" key="14">
    <source>
        <dbReference type="SAM" id="Phobius"/>
    </source>
</evidence>
<keyword evidence="11 13" id="KW-0739">Sodium transport</keyword>